<dbReference type="AlphaFoldDB" id="A0A2H6K6A1"/>
<keyword evidence="3" id="KW-1185">Reference proteome</keyword>
<feature type="transmembrane region" description="Helical" evidence="1">
    <location>
        <begin position="430"/>
        <end position="451"/>
    </location>
</feature>
<evidence type="ECO:0000256" key="1">
    <source>
        <dbReference type="SAM" id="Phobius"/>
    </source>
</evidence>
<evidence type="ECO:0000313" key="2">
    <source>
        <dbReference type="EMBL" id="GBE58509.1"/>
    </source>
</evidence>
<comment type="caution">
    <text evidence="2">The sequence shown here is derived from an EMBL/GenBank/DDBJ whole genome shotgun (WGS) entry which is preliminary data.</text>
</comment>
<keyword evidence="1" id="KW-0472">Membrane</keyword>
<dbReference type="VEuPathDB" id="PiroplasmaDB:BOVATA_000020"/>
<dbReference type="Proteomes" id="UP000236319">
    <property type="component" value="Unassembled WGS sequence"/>
</dbReference>
<name>A0A2H6K6A1_9APIC</name>
<keyword evidence="1" id="KW-0812">Transmembrane</keyword>
<dbReference type="EMBL" id="BDSA01000001">
    <property type="protein sequence ID" value="GBE58509.1"/>
    <property type="molecule type" value="Genomic_DNA"/>
</dbReference>
<organism evidence="2 3">
    <name type="scientific">Babesia ovata</name>
    <dbReference type="NCBI Taxonomy" id="189622"/>
    <lineage>
        <taxon>Eukaryota</taxon>
        <taxon>Sar</taxon>
        <taxon>Alveolata</taxon>
        <taxon>Apicomplexa</taxon>
        <taxon>Aconoidasida</taxon>
        <taxon>Piroplasmida</taxon>
        <taxon>Babesiidae</taxon>
        <taxon>Babesia</taxon>
    </lineage>
</organism>
<sequence length="504" mass="56887">MLHWLVGLTESGYIGTIKEHVRSLLREHNNDASQPHDTLEVTGHPTSLTAAHVSNTLTEACLYSASVLHRIKHKDNSKAVSVPDFSSEYSKLCYSIDPARLLCQLRDCVYACCHQLAFLKSQCYRKQSEGGWQECQYGRDVTSNSPLQDFLIDAPDSKFKTHPFDPCNICLKSHVNMGFKQEDLPEPQQTGKHISTILSPTCGGEDPLLTLSSYLTCLTRRTPRTTGELVSFFHNFGNELHKSSSQLSPLGSALSKPHDHCPDWDCLEAEDLRAIEDIRGSAPFNSNHQDQDHPKTLSTLVGCGIDNVKCPQHISPITYRAYALYSPGFVHTYLSWAVYLADRLWESLLKLHCDLENLQCHDSKPKALHPCDNALPLLYTHGFTPPEGTLQSSLTCSKFIAKLGDVVAGKPIASLMTCMDNFLYRVREPFIYTVFTLWLTAALYILIVLLYRMDVLRIRSHLLTTRASHIIDVKALLTPRRKMLSLYKDVDYFDDDPLEVLYVR</sequence>
<protein>
    <submittedName>
        <fullName evidence="2">Ribosome binding protein</fullName>
    </submittedName>
</protein>
<evidence type="ECO:0000313" key="3">
    <source>
        <dbReference type="Proteomes" id="UP000236319"/>
    </source>
</evidence>
<gene>
    <name evidence="2" type="ORF">BOVATA_000020</name>
</gene>
<dbReference type="GeneID" id="39872279"/>
<keyword evidence="1" id="KW-1133">Transmembrane helix</keyword>
<dbReference type="RefSeq" id="XP_028864752.1">
    <property type="nucleotide sequence ID" value="XM_029008919.1"/>
</dbReference>
<reference evidence="2 3" key="1">
    <citation type="journal article" date="2017" name="BMC Genomics">
        <title>Whole-genome assembly of Babesia ovata and comparative genomics between closely related pathogens.</title>
        <authorList>
            <person name="Yamagishi J."/>
            <person name="Asada M."/>
            <person name="Hakimi H."/>
            <person name="Tanaka T.Q."/>
            <person name="Sugimoto C."/>
            <person name="Kawazu S."/>
        </authorList>
    </citation>
    <scope>NUCLEOTIDE SEQUENCE [LARGE SCALE GENOMIC DNA]</scope>
    <source>
        <strain evidence="2 3">Miyake</strain>
    </source>
</reference>
<proteinExistence type="predicted"/>
<accession>A0A2H6K6A1</accession>